<keyword evidence="3" id="KW-0732">Signal</keyword>
<dbReference type="PANTHER" id="PTHR24271">
    <property type="entry name" value="KALLIKREIN-RELATED"/>
    <property type="match status" value="1"/>
</dbReference>
<dbReference type="InterPro" id="IPR001314">
    <property type="entry name" value="Peptidase_S1A"/>
</dbReference>
<accession>A0AA35PSP1</accession>
<name>A0AA35PSP1_9SAUR</name>
<evidence type="ECO:0000313" key="8">
    <source>
        <dbReference type="EMBL" id="CAI5799074.1"/>
    </source>
</evidence>
<dbReference type="EMBL" id="OX395144">
    <property type="protein sequence ID" value="CAI5799074.1"/>
    <property type="molecule type" value="Genomic_DNA"/>
</dbReference>
<dbReference type="GO" id="GO:0005576">
    <property type="term" value="C:extracellular region"/>
    <property type="evidence" value="ECO:0007669"/>
    <property type="project" value="UniProtKB-ARBA"/>
</dbReference>
<dbReference type="Gene3D" id="2.40.10.10">
    <property type="entry name" value="Trypsin-like serine proteases"/>
    <property type="match status" value="2"/>
</dbReference>
<keyword evidence="6" id="KW-1015">Disulfide bond</keyword>
<dbReference type="GO" id="GO:0006508">
    <property type="term" value="P:proteolysis"/>
    <property type="evidence" value="ECO:0007669"/>
    <property type="project" value="UniProtKB-KW"/>
</dbReference>
<dbReference type="PRINTS" id="PR00722">
    <property type="entry name" value="CHYMOTRYPSIN"/>
</dbReference>
<dbReference type="Pfam" id="PF00089">
    <property type="entry name" value="Trypsin"/>
    <property type="match status" value="1"/>
</dbReference>
<organism evidence="8 9">
    <name type="scientific">Podarcis lilfordi</name>
    <name type="common">Lilford's wall lizard</name>
    <dbReference type="NCBI Taxonomy" id="74358"/>
    <lineage>
        <taxon>Eukaryota</taxon>
        <taxon>Metazoa</taxon>
        <taxon>Chordata</taxon>
        <taxon>Craniata</taxon>
        <taxon>Vertebrata</taxon>
        <taxon>Euteleostomi</taxon>
        <taxon>Lepidosauria</taxon>
        <taxon>Squamata</taxon>
        <taxon>Bifurcata</taxon>
        <taxon>Unidentata</taxon>
        <taxon>Episquamata</taxon>
        <taxon>Laterata</taxon>
        <taxon>Lacertibaenia</taxon>
        <taxon>Lacertidae</taxon>
        <taxon>Podarcis</taxon>
    </lineage>
</organism>
<dbReference type="SUPFAM" id="SSF50494">
    <property type="entry name" value="Trypsin-like serine proteases"/>
    <property type="match status" value="1"/>
</dbReference>
<proteinExistence type="inferred from homology"/>
<keyword evidence="9" id="KW-1185">Reference proteome</keyword>
<dbReference type="InterPro" id="IPR009003">
    <property type="entry name" value="Peptidase_S1_PA"/>
</dbReference>
<keyword evidence="4" id="KW-0378">Hydrolase</keyword>
<protein>
    <submittedName>
        <fullName evidence="8">Serine protease 57-like</fullName>
    </submittedName>
</protein>
<dbReference type="AlphaFoldDB" id="A0AA35PSP1"/>
<comment type="similarity">
    <text evidence="1">Belongs to the peptidase S1 family. Snake venom subfamily.</text>
</comment>
<dbReference type="InterPro" id="IPR018114">
    <property type="entry name" value="TRYPSIN_HIS"/>
</dbReference>
<evidence type="ECO:0000256" key="4">
    <source>
        <dbReference type="ARBA" id="ARBA00022801"/>
    </source>
</evidence>
<dbReference type="Proteomes" id="UP001178461">
    <property type="component" value="Chromosome 18"/>
</dbReference>
<evidence type="ECO:0000313" key="9">
    <source>
        <dbReference type="Proteomes" id="UP001178461"/>
    </source>
</evidence>
<evidence type="ECO:0000259" key="7">
    <source>
        <dbReference type="PROSITE" id="PS50240"/>
    </source>
</evidence>
<reference evidence="8" key="1">
    <citation type="submission" date="2022-12" db="EMBL/GenBank/DDBJ databases">
        <authorList>
            <person name="Alioto T."/>
            <person name="Alioto T."/>
            <person name="Gomez Garrido J."/>
        </authorList>
    </citation>
    <scope>NUCLEOTIDE SEQUENCE</scope>
</reference>
<evidence type="ECO:0000256" key="2">
    <source>
        <dbReference type="ARBA" id="ARBA00022670"/>
    </source>
</evidence>
<dbReference type="PANTHER" id="PTHR24271:SF55">
    <property type="entry name" value="SERINE PROTEASE 57"/>
    <property type="match status" value="1"/>
</dbReference>
<dbReference type="InterPro" id="IPR001254">
    <property type="entry name" value="Trypsin_dom"/>
</dbReference>
<dbReference type="FunFam" id="2.40.10.10:FF:000120">
    <property type="entry name" value="Putative serine protease"/>
    <property type="match status" value="1"/>
</dbReference>
<feature type="domain" description="Peptidase S1" evidence="7">
    <location>
        <begin position="37"/>
        <end position="265"/>
    </location>
</feature>
<dbReference type="CDD" id="cd00190">
    <property type="entry name" value="Tryp_SPc"/>
    <property type="match status" value="1"/>
</dbReference>
<dbReference type="SMART" id="SM00020">
    <property type="entry name" value="Tryp_SPc"/>
    <property type="match status" value="1"/>
</dbReference>
<keyword evidence="2 8" id="KW-0645">Protease</keyword>
<sequence length="267" mass="29343">MAKALRAFLLVRMPRFFLVLLQTGLWFFAPSAWGGRVIGGKEVVPHSQPFMASIQVNGAHVCGGFLVRRKWVMTAAHCLMPRRSPSVRIVLGAHSLAAPEASQQIFGVQESIAHPLYNSGTVTNDIRLLKLNGSAVFNHAVQRVRIPRANTDPCPGVMCHVTGWGDTSNFGTIPTILMEANTTIVDRKACNVSWAGQIRRCMICAANTDPSLRGFCSGDSGGPLLCGSRVHGIVSFNGRRCGDRRFPDVYTRISKYIAWIRYVLQTF</sequence>
<evidence type="ECO:0000256" key="1">
    <source>
        <dbReference type="ARBA" id="ARBA00009228"/>
    </source>
</evidence>
<dbReference type="PROSITE" id="PS00134">
    <property type="entry name" value="TRYPSIN_HIS"/>
    <property type="match status" value="1"/>
</dbReference>
<evidence type="ECO:0000256" key="3">
    <source>
        <dbReference type="ARBA" id="ARBA00022729"/>
    </source>
</evidence>
<dbReference type="GO" id="GO:0004252">
    <property type="term" value="F:serine-type endopeptidase activity"/>
    <property type="evidence" value="ECO:0007669"/>
    <property type="project" value="InterPro"/>
</dbReference>
<dbReference type="PROSITE" id="PS50240">
    <property type="entry name" value="TRYPSIN_DOM"/>
    <property type="match status" value="1"/>
</dbReference>
<keyword evidence="5" id="KW-0720">Serine protease</keyword>
<evidence type="ECO:0000256" key="5">
    <source>
        <dbReference type="ARBA" id="ARBA00022825"/>
    </source>
</evidence>
<evidence type="ECO:0000256" key="6">
    <source>
        <dbReference type="ARBA" id="ARBA00023157"/>
    </source>
</evidence>
<dbReference type="InterPro" id="IPR043504">
    <property type="entry name" value="Peptidase_S1_PA_chymotrypsin"/>
</dbReference>
<gene>
    <name evidence="8" type="ORF">PODLI_1B039847</name>
</gene>